<keyword evidence="14" id="KW-1185">Reference proteome</keyword>
<dbReference type="HAMAP" id="MF_00952">
    <property type="entry name" value="Topoisom_1_prok"/>
    <property type="match status" value="1"/>
</dbReference>
<dbReference type="SUPFAM" id="SSF56712">
    <property type="entry name" value="Prokaryotic type I DNA topoisomerase"/>
    <property type="match status" value="1"/>
</dbReference>
<dbReference type="Gene3D" id="1.10.460.10">
    <property type="entry name" value="Topoisomerase I, domain 2"/>
    <property type="match status" value="1"/>
</dbReference>
<dbReference type="CDD" id="cd03363">
    <property type="entry name" value="TOPRIM_TopoIA_TopoI"/>
    <property type="match status" value="1"/>
</dbReference>
<dbReference type="InterPro" id="IPR013498">
    <property type="entry name" value="Topo_IA_Znf"/>
</dbReference>
<dbReference type="Pfam" id="PF01396">
    <property type="entry name" value="Zn_ribbon_Top1"/>
    <property type="match status" value="1"/>
</dbReference>
<reference evidence="13 14" key="1">
    <citation type="submission" date="2019-01" db="EMBL/GenBank/DDBJ databases">
        <authorList>
            <consortium name="Pathogen Informatics"/>
        </authorList>
    </citation>
    <scope>NUCLEOTIDE SEQUENCE [LARGE SCALE GENOMIC DNA]</scope>
    <source>
        <strain evidence="13 14">NCTC10166</strain>
    </source>
</reference>
<dbReference type="CDD" id="cd00186">
    <property type="entry name" value="TOP1Ac"/>
    <property type="match status" value="1"/>
</dbReference>
<name>A0A449A4C7_9BACT</name>
<dbReference type="Gene3D" id="2.70.20.10">
    <property type="entry name" value="Topoisomerase I, domain 3"/>
    <property type="match status" value="1"/>
</dbReference>
<dbReference type="InterPro" id="IPR028612">
    <property type="entry name" value="Topoisom_1_IA"/>
</dbReference>
<feature type="site" description="Interaction with DNA" evidence="10">
    <location>
        <position position="32"/>
    </location>
</feature>
<dbReference type="InterPro" id="IPR034149">
    <property type="entry name" value="TOPRIM_TopoI"/>
</dbReference>
<evidence type="ECO:0000256" key="8">
    <source>
        <dbReference type="ARBA" id="ARBA00023125"/>
    </source>
</evidence>
<dbReference type="InterPro" id="IPR013826">
    <property type="entry name" value="Topo_IA_cen_sub3"/>
</dbReference>
<dbReference type="Pfam" id="PF01131">
    <property type="entry name" value="Topoisom_bac"/>
    <property type="match status" value="1"/>
</dbReference>
<dbReference type="InterPro" id="IPR013497">
    <property type="entry name" value="Topo_IA_cen"/>
</dbReference>
<dbReference type="RefSeq" id="WP_129719496.1">
    <property type="nucleotide sequence ID" value="NZ_LR214951.1"/>
</dbReference>
<keyword evidence="4" id="KW-0863">Zinc-finger</keyword>
<dbReference type="Pfam" id="PF01751">
    <property type="entry name" value="Toprim"/>
    <property type="match status" value="1"/>
</dbReference>
<evidence type="ECO:0000256" key="4">
    <source>
        <dbReference type="ARBA" id="ARBA00022771"/>
    </source>
</evidence>
<evidence type="ECO:0000256" key="9">
    <source>
        <dbReference type="ARBA" id="ARBA00023235"/>
    </source>
</evidence>
<dbReference type="EC" id="5.6.2.1" evidence="10"/>
<dbReference type="GO" id="GO:0003677">
    <property type="term" value="F:DNA binding"/>
    <property type="evidence" value="ECO:0007669"/>
    <property type="project" value="UniProtKB-KW"/>
</dbReference>
<dbReference type="InterPro" id="IPR013824">
    <property type="entry name" value="Topo_IA_cen_sub1"/>
</dbReference>
<dbReference type="PANTHER" id="PTHR42785">
    <property type="entry name" value="DNA TOPOISOMERASE, TYPE IA, CORE"/>
    <property type="match status" value="1"/>
</dbReference>
<keyword evidence="5" id="KW-0862">Zinc</keyword>
<dbReference type="GO" id="GO:0006265">
    <property type="term" value="P:DNA topological change"/>
    <property type="evidence" value="ECO:0007669"/>
    <property type="project" value="UniProtKB-UniRule"/>
</dbReference>
<feature type="site" description="Interaction with DNA" evidence="10">
    <location>
        <position position="293"/>
    </location>
</feature>
<dbReference type="KEGG" id="mnu:NCTC10166_00066"/>
<dbReference type="Gene3D" id="1.10.290.10">
    <property type="entry name" value="Topoisomerase I, domain 4"/>
    <property type="match status" value="1"/>
</dbReference>
<dbReference type="Gene3D" id="3.30.65.10">
    <property type="entry name" value="Bacterial Topoisomerase I, domain 1"/>
    <property type="match status" value="1"/>
</dbReference>
<dbReference type="GO" id="GO:0008270">
    <property type="term" value="F:zinc ion binding"/>
    <property type="evidence" value="ECO:0007669"/>
    <property type="project" value="UniProtKB-KW"/>
</dbReference>
<evidence type="ECO:0000256" key="10">
    <source>
        <dbReference type="HAMAP-Rule" id="MF_00952"/>
    </source>
</evidence>
<accession>A0A449A4C7</accession>
<evidence type="ECO:0000313" key="13">
    <source>
        <dbReference type="EMBL" id="VEU59111.1"/>
    </source>
</evidence>
<evidence type="ECO:0000313" key="14">
    <source>
        <dbReference type="Proteomes" id="UP000289440"/>
    </source>
</evidence>
<dbReference type="GO" id="GO:0003917">
    <property type="term" value="F:DNA topoisomerase type I (single strand cut, ATP-independent) activity"/>
    <property type="evidence" value="ECO:0007669"/>
    <property type="project" value="UniProtKB-UniRule"/>
</dbReference>
<sequence>MQKLVIVESPNKIKTIKKYLGNDYEVMASVGHVLELKTAGKFGFGVNLDTWEPIYEEKQDKKKVIKDLKAASKKFDEILIATDPDREGEAIAANLVNLLEIQNKYKRIKYNEITETAIKNAIENPLLINQNLVNAQKTRRILDRIIGFRLSRIVDLKISQPPITPTAGRVQSVALKLIIDKEKERKSFVPIQYSTIKALQSDEIEFEYFNNIKPYQNNSLWIEPKEAEAIIKELKGDLVVKNIKVSEKKEAKVTPFKQSVLYKRAGISSGAVQASLQSLYEGYGSGGLISYPRTDSTRLSKTFLEHAQQFIVKNFGQEYVAKDIKGFAGDQDAHEAIRPTDLNLTPDKAKEMFELKEIDYKIYSLIYQNSLQATMNVPIRKTVRYELENNNHSFKATESDIIFDGYYKIMPDKLNKEKKLNLKLNDVVPIKEYKLINSETQPPSRYSEGSLIEAMDEIKVGRPSTFATIIKTLKERLYVENGEKTLIPSDFGSIVLEKLFEISPEIINEKYTSSIEEKLDLIAEGTEDYKKVLDIFWEDFQKNVETTTENITRTSAIQKVDEMCPEDNVDLIFRFNKATRQKFIGCSNFPKCKFVKSLPNSSQSYKKKYVNWSKKKQ</sequence>
<feature type="site" description="Interaction with DNA" evidence="10">
    <location>
        <position position="140"/>
    </location>
</feature>
<keyword evidence="8 10" id="KW-0238">DNA-binding</keyword>
<feature type="site" description="Interaction with DNA" evidence="10">
    <location>
        <position position="143"/>
    </location>
</feature>
<dbReference type="InterPro" id="IPR003602">
    <property type="entry name" value="Topo_IA_DNA-bd_dom"/>
</dbReference>
<dbReference type="SMART" id="SM00437">
    <property type="entry name" value="TOP1Ac"/>
    <property type="match status" value="1"/>
</dbReference>
<dbReference type="PRINTS" id="PR00417">
    <property type="entry name" value="PRTPISMRASEI"/>
</dbReference>
<dbReference type="OrthoDB" id="9804262at2"/>
<comment type="caution">
    <text evidence="10">Lacks conserved residue(s) required for the propagation of feature annotation.</text>
</comment>
<organism evidence="13 14">
    <name type="scientific">Mesomycoplasma neurolyticum</name>
    <dbReference type="NCBI Taxonomy" id="2120"/>
    <lineage>
        <taxon>Bacteria</taxon>
        <taxon>Bacillati</taxon>
        <taxon>Mycoplasmatota</taxon>
        <taxon>Mycoplasmoidales</taxon>
        <taxon>Metamycoplasmataceae</taxon>
        <taxon>Mesomycoplasma</taxon>
    </lineage>
</organism>
<keyword evidence="9 10" id="KW-0413">Isomerase</keyword>
<evidence type="ECO:0000256" key="3">
    <source>
        <dbReference type="ARBA" id="ARBA00022723"/>
    </source>
</evidence>
<dbReference type="InterPro" id="IPR023406">
    <property type="entry name" value="Topo_IA_AS"/>
</dbReference>
<dbReference type="SMART" id="SM00493">
    <property type="entry name" value="TOPRIM"/>
    <property type="match status" value="1"/>
</dbReference>
<evidence type="ECO:0000259" key="12">
    <source>
        <dbReference type="PROSITE" id="PS52039"/>
    </source>
</evidence>
<dbReference type="PANTHER" id="PTHR42785:SF1">
    <property type="entry name" value="DNA TOPOISOMERASE"/>
    <property type="match status" value="1"/>
</dbReference>
<dbReference type="InterPro" id="IPR023405">
    <property type="entry name" value="Topo_IA_core_domain"/>
</dbReference>
<keyword evidence="6" id="KW-0460">Magnesium</keyword>
<dbReference type="InterPro" id="IPR005733">
    <property type="entry name" value="TopoI_bac-type"/>
</dbReference>
<feature type="domain" description="Topo IA-type catalytic" evidence="12">
    <location>
        <begin position="129"/>
        <end position="544"/>
    </location>
</feature>
<feature type="site" description="Interaction with DNA" evidence="10">
    <location>
        <position position="139"/>
    </location>
</feature>
<dbReference type="SMART" id="SM00436">
    <property type="entry name" value="TOP1Bc"/>
    <property type="match status" value="1"/>
</dbReference>
<dbReference type="GO" id="GO:0005694">
    <property type="term" value="C:chromosome"/>
    <property type="evidence" value="ECO:0007669"/>
    <property type="project" value="InterPro"/>
</dbReference>
<dbReference type="AlphaFoldDB" id="A0A449A4C7"/>
<evidence type="ECO:0000259" key="11">
    <source>
        <dbReference type="PROSITE" id="PS50880"/>
    </source>
</evidence>
<dbReference type="PROSITE" id="PS50880">
    <property type="entry name" value="TOPRIM"/>
    <property type="match status" value="1"/>
</dbReference>
<dbReference type="InterPro" id="IPR013825">
    <property type="entry name" value="Topo_IA_cen_sub2"/>
</dbReference>
<dbReference type="Proteomes" id="UP000289440">
    <property type="component" value="Chromosome"/>
</dbReference>
<protein>
    <recommendedName>
        <fullName evidence="10">DNA topoisomerase 1</fullName>
        <ecNumber evidence="10">5.6.2.1</ecNumber>
    </recommendedName>
    <alternativeName>
        <fullName evidence="10">DNA topoisomerase I</fullName>
    </alternativeName>
</protein>
<dbReference type="Gene3D" id="3.40.50.140">
    <property type="match status" value="1"/>
</dbReference>
<comment type="function">
    <text evidence="10">Releases the supercoiling and torsional tension of DNA, which is introduced during the DNA replication and transcription, by transiently cleaving and rejoining one strand of the DNA duplex. Introduces a single-strand break via transesterification at a target site in duplex DNA. The scissile phosphodiester is attacked by the catalytic tyrosine of the enzyme, resulting in the formation of a DNA-(5'-phosphotyrosyl)-enzyme intermediate and the expulsion of a 3'-OH DNA strand. The free DNA strand then undergoes passage around the unbroken strand, thus removing DNA supercoils. Finally, in the religation step, the DNA 3'-OH attacks the covalent intermediate to expel the active-site tyrosine and restore the DNA phosphodiester backbone.</text>
</comment>
<comment type="subunit">
    <text evidence="10">Monomer.</text>
</comment>
<dbReference type="EMBL" id="LR214951">
    <property type="protein sequence ID" value="VEU59111.1"/>
    <property type="molecule type" value="Genomic_DNA"/>
</dbReference>
<evidence type="ECO:0000256" key="1">
    <source>
        <dbReference type="ARBA" id="ARBA00000213"/>
    </source>
</evidence>
<gene>
    <name evidence="13" type="primary">topA_1</name>
    <name evidence="10" type="synonym">topA</name>
    <name evidence="13" type="ORF">NCTC10166_00066</name>
</gene>
<comment type="catalytic activity">
    <reaction evidence="1 10">
        <text>ATP-independent breakage of single-stranded DNA, followed by passage and rejoining.</text>
        <dbReference type="EC" id="5.6.2.1"/>
    </reaction>
</comment>
<dbReference type="NCBIfam" id="TIGR01051">
    <property type="entry name" value="topA_bact"/>
    <property type="match status" value="1"/>
</dbReference>
<comment type="similarity">
    <text evidence="2 10">Belongs to the type IA topoisomerase family.</text>
</comment>
<dbReference type="InterPro" id="IPR006171">
    <property type="entry name" value="TOPRIM_dom"/>
</dbReference>
<dbReference type="PROSITE" id="PS52039">
    <property type="entry name" value="TOPO_IA_2"/>
    <property type="match status" value="1"/>
</dbReference>
<proteinExistence type="inferred from homology"/>
<feature type="site" description="Interaction with DNA" evidence="10">
    <location>
        <position position="476"/>
    </location>
</feature>
<dbReference type="InterPro" id="IPR003601">
    <property type="entry name" value="Topo_IA_2"/>
</dbReference>
<dbReference type="InterPro" id="IPR000380">
    <property type="entry name" value="Topo_IA"/>
</dbReference>
<evidence type="ECO:0000256" key="5">
    <source>
        <dbReference type="ARBA" id="ARBA00022833"/>
    </source>
</evidence>
<feature type="active site" description="O-(5'-phospho-DNA)-tyrosine intermediate" evidence="10">
    <location>
        <position position="291"/>
    </location>
</feature>
<evidence type="ECO:0000256" key="2">
    <source>
        <dbReference type="ARBA" id="ARBA00009446"/>
    </source>
</evidence>
<keyword evidence="7 10" id="KW-0799">Topoisomerase</keyword>
<feature type="domain" description="Toprim" evidence="11">
    <location>
        <begin position="2"/>
        <end position="113"/>
    </location>
</feature>
<evidence type="ECO:0000256" key="6">
    <source>
        <dbReference type="ARBA" id="ARBA00022842"/>
    </source>
</evidence>
<evidence type="ECO:0000256" key="7">
    <source>
        <dbReference type="ARBA" id="ARBA00023029"/>
    </source>
</evidence>
<keyword evidence="3" id="KW-0479">Metal-binding</keyword>
<dbReference type="PROSITE" id="PS00396">
    <property type="entry name" value="TOPO_IA_1"/>
    <property type="match status" value="1"/>
</dbReference>